<reference evidence="1" key="1">
    <citation type="submission" date="2025-08" db="UniProtKB">
        <authorList>
            <consortium name="Ensembl"/>
        </authorList>
    </citation>
    <scope>IDENTIFICATION</scope>
</reference>
<evidence type="ECO:0000313" key="1">
    <source>
        <dbReference type="Ensembl" id="ENSACOP00000005447.1"/>
    </source>
</evidence>
<dbReference type="Proteomes" id="UP000694522">
    <property type="component" value="Unplaced"/>
</dbReference>
<sequence length="51" mass="6093">MEDYEIFCKKHLARIQEESLKKETSFVIQRKNTSLIHFHGVPVKSYKHSKC</sequence>
<name>A0A8B9FBT4_9PSIT</name>
<organism evidence="1 2">
    <name type="scientific">Amazona collaria</name>
    <name type="common">yellow-billed parrot</name>
    <dbReference type="NCBI Taxonomy" id="241587"/>
    <lineage>
        <taxon>Eukaryota</taxon>
        <taxon>Metazoa</taxon>
        <taxon>Chordata</taxon>
        <taxon>Craniata</taxon>
        <taxon>Vertebrata</taxon>
        <taxon>Euteleostomi</taxon>
        <taxon>Archelosauria</taxon>
        <taxon>Archosauria</taxon>
        <taxon>Dinosauria</taxon>
        <taxon>Saurischia</taxon>
        <taxon>Theropoda</taxon>
        <taxon>Coelurosauria</taxon>
        <taxon>Aves</taxon>
        <taxon>Neognathae</taxon>
        <taxon>Neoaves</taxon>
        <taxon>Telluraves</taxon>
        <taxon>Australaves</taxon>
        <taxon>Psittaciformes</taxon>
        <taxon>Psittacidae</taxon>
        <taxon>Amazona</taxon>
    </lineage>
</organism>
<evidence type="ECO:0000313" key="2">
    <source>
        <dbReference type="Proteomes" id="UP000694522"/>
    </source>
</evidence>
<keyword evidence="2" id="KW-1185">Reference proteome</keyword>
<dbReference type="Ensembl" id="ENSACOT00000005651.1">
    <property type="protein sequence ID" value="ENSACOP00000005447.1"/>
    <property type="gene ID" value="ENSACOG00000003855.1"/>
</dbReference>
<proteinExistence type="predicted"/>
<accession>A0A8B9FBT4</accession>
<reference evidence="1" key="2">
    <citation type="submission" date="2025-09" db="UniProtKB">
        <authorList>
            <consortium name="Ensembl"/>
        </authorList>
    </citation>
    <scope>IDENTIFICATION</scope>
</reference>
<protein>
    <submittedName>
        <fullName evidence="1">Uncharacterized protein</fullName>
    </submittedName>
</protein>
<dbReference type="AlphaFoldDB" id="A0A8B9FBT4"/>